<reference evidence="2 3" key="1">
    <citation type="journal article" date="2023" name="J. Hered.">
        <title>Chromosome-level genome of the wood stork (Mycteria americana) provides insight into avian chromosome evolution.</title>
        <authorList>
            <person name="Flamio R. Jr."/>
            <person name="Ramstad K.M."/>
        </authorList>
    </citation>
    <scope>NUCLEOTIDE SEQUENCE [LARGE SCALE GENOMIC DNA]</scope>
    <source>
        <strain evidence="2">JAX WOST 10</strain>
    </source>
</reference>
<feature type="domain" description="BTB" evidence="1">
    <location>
        <begin position="37"/>
        <end position="99"/>
    </location>
</feature>
<gene>
    <name evidence="2" type="ORF">QYF61_009782</name>
</gene>
<protein>
    <recommendedName>
        <fullName evidence="1">BTB domain-containing protein</fullName>
    </recommendedName>
</protein>
<accession>A0AAN7N0X0</accession>
<dbReference type="Proteomes" id="UP001333110">
    <property type="component" value="Unassembled WGS sequence"/>
</dbReference>
<name>A0AAN7N0X0_MYCAM</name>
<sequence length="268" mass="30401">MARCGGGTAPKGPGPAAVERQRLKEALAEQLRHDLGRLLAEGTRSDVTICVGDAALRAHRAVLLARAPRLFAGLGGGRPPREVLRLDGVGPAEFRRFLRKAVVVPPTFYKTGLMLEPVALWAYQIPYGYVYWQKVSKNIDIEVLERVQRRAMKLVKGLEQKSDEERLRELGLFSLEERRLRGDLIALYNCLKGGCREVGVGLFSQVTSDRMRGNGLKLHQGRFRLDIRKFYFTERVIKHWNRLPREVVESPSLEVFKGRLDEVLRDMV</sequence>
<proteinExistence type="predicted"/>
<dbReference type="Gene3D" id="3.30.710.10">
    <property type="entry name" value="Potassium Channel Kv1.1, Chain A"/>
    <property type="match status" value="1"/>
</dbReference>
<dbReference type="InterPro" id="IPR000210">
    <property type="entry name" value="BTB/POZ_dom"/>
</dbReference>
<keyword evidence="3" id="KW-1185">Reference proteome</keyword>
<dbReference type="AlphaFoldDB" id="A0AAN7N0X0"/>
<dbReference type="Pfam" id="PF00651">
    <property type="entry name" value="BTB"/>
    <property type="match status" value="1"/>
</dbReference>
<dbReference type="SUPFAM" id="SSF54695">
    <property type="entry name" value="POZ domain"/>
    <property type="match status" value="1"/>
</dbReference>
<dbReference type="EMBL" id="JAUNZN010000006">
    <property type="protein sequence ID" value="KAK4819673.1"/>
    <property type="molecule type" value="Genomic_DNA"/>
</dbReference>
<dbReference type="InterPro" id="IPR011333">
    <property type="entry name" value="SKP1/BTB/POZ_sf"/>
</dbReference>
<evidence type="ECO:0000313" key="2">
    <source>
        <dbReference type="EMBL" id="KAK4819673.1"/>
    </source>
</evidence>
<evidence type="ECO:0000259" key="1">
    <source>
        <dbReference type="Pfam" id="PF00651"/>
    </source>
</evidence>
<comment type="caution">
    <text evidence="2">The sequence shown here is derived from an EMBL/GenBank/DDBJ whole genome shotgun (WGS) entry which is preliminary data.</text>
</comment>
<evidence type="ECO:0000313" key="3">
    <source>
        <dbReference type="Proteomes" id="UP001333110"/>
    </source>
</evidence>
<organism evidence="2 3">
    <name type="scientific">Mycteria americana</name>
    <name type="common">Wood stork</name>
    <dbReference type="NCBI Taxonomy" id="33587"/>
    <lineage>
        <taxon>Eukaryota</taxon>
        <taxon>Metazoa</taxon>
        <taxon>Chordata</taxon>
        <taxon>Craniata</taxon>
        <taxon>Vertebrata</taxon>
        <taxon>Euteleostomi</taxon>
        <taxon>Archelosauria</taxon>
        <taxon>Archosauria</taxon>
        <taxon>Dinosauria</taxon>
        <taxon>Saurischia</taxon>
        <taxon>Theropoda</taxon>
        <taxon>Coelurosauria</taxon>
        <taxon>Aves</taxon>
        <taxon>Neognathae</taxon>
        <taxon>Neoaves</taxon>
        <taxon>Aequornithes</taxon>
        <taxon>Ciconiiformes</taxon>
        <taxon>Ciconiidae</taxon>
        <taxon>Mycteria</taxon>
    </lineage>
</organism>